<name>A0A6J4UGM7_9BACT</name>
<dbReference type="EMBL" id="CADCWH010000131">
    <property type="protein sequence ID" value="CAA9550030.1"/>
    <property type="molecule type" value="Genomic_DNA"/>
</dbReference>
<proteinExistence type="predicted"/>
<reference evidence="1" key="1">
    <citation type="submission" date="2020-02" db="EMBL/GenBank/DDBJ databases">
        <authorList>
            <person name="Meier V. D."/>
        </authorList>
    </citation>
    <scope>NUCLEOTIDE SEQUENCE</scope>
    <source>
        <strain evidence="1">AVDCRST_MAG70</strain>
    </source>
</reference>
<accession>A0A6J4UGM7</accession>
<dbReference type="InterPro" id="IPR009297">
    <property type="entry name" value="DUF952"/>
</dbReference>
<dbReference type="SUPFAM" id="SSF56399">
    <property type="entry name" value="ADP-ribosylation"/>
    <property type="match status" value="1"/>
</dbReference>
<gene>
    <name evidence="1" type="ORF">AVDCRST_MAG70-841</name>
</gene>
<sequence length="127" mass="14173">MSVATGPAADERVTYLHLVPEPVWRANQREEYFPEAFDREGFIHCTIGDAELIAAANRFYVEDPRSFLVLTLDPARITSPVTIEDPRSVFPHIFGPLNRDAVIGTRRMSRDAGGTFLSIEPAGPMEQ</sequence>
<evidence type="ECO:0000313" key="1">
    <source>
        <dbReference type="EMBL" id="CAA9550030.1"/>
    </source>
</evidence>
<dbReference type="AlphaFoldDB" id="A0A6J4UGM7"/>
<protein>
    <recommendedName>
        <fullName evidence="2">DUF952 domain-containing protein</fullName>
    </recommendedName>
</protein>
<dbReference type="Gene3D" id="3.20.170.20">
    <property type="entry name" value="Protein of unknown function DUF952"/>
    <property type="match status" value="1"/>
</dbReference>
<evidence type="ECO:0008006" key="2">
    <source>
        <dbReference type="Google" id="ProtNLM"/>
    </source>
</evidence>
<dbReference type="Pfam" id="PF06108">
    <property type="entry name" value="DUF952"/>
    <property type="match status" value="1"/>
</dbReference>
<organism evidence="1">
    <name type="scientific">uncultured Thermomicrobiales bacterium</name>
    <dbReference type="NCBI Taxonomy" id="1645740"/>
    <lineage>
        <taxon>Bacteria</taxon>
        <taxon>Pseudomonadati</taxon>
        <taxon>Thermomicrobiota</taxon>
        <taxon>Thermomicrobia</taxon>
        <taxon>Thermomicrobiales</taxon>
        <taxon>environmental samples</taxon>
    </lineage>
</organism>